<dbReference type="Proteomes" id="UP000821845">
    <property type="component" value="Chromosome 3"/>
</dbReference>
<gene>
    <name evidence="1" type="ORF">HPB50_025526</name>
</gene>
<reference evidence="1" key="1">
    <citation type="submission" date="2020-05" db="EMBL/GenBank/DDBJ databases">
        <title>Large-scale comparative analyses of tick genomes elucidate their genetic diversity and vector capacities.</title>
        <authorList>
            <person name="Jia N."/>
            <person name="Wang J."/>
            <person name="Shi W."/>
            <person name="Du L."/>
            <person name="Sun Y."/>
            <person name="Zhan W."/>
            <person name="Jiang J."/>
            <person name="Wang Q."/>
            <person name="Zhang B."/>
            <person name="Ji P."/>
            <person name="Sakyi L.B."/>
            <person name="Cui X."/>
            <person name="Yuan T."/>
            <person name="Jiang B."/>
            <person name="Yang W."/>
            <person name="Lam T.T.-Y."/>
            <person name="Chang Q."/>
            <person name="Ding S."/>
            <person name="Wang X."/>
            <person name="Zhu J."/>
            <person name="Ruan X."/>
            <person name="Zhao L."/>
            <person name="Wei J."/>
            <person name="Que T."/>
            <person name="Du C."/>
            <person name="Cheng J."/>
            <person name="Dai P."/>
            <person name="Han X."/>
            <person name="Huang E."/>
            <person name="Gao Y."/>
            <person name="Liu J."/>
            <person name="Shao H."/>
            <person name="Ye R."/>
            <person name="Li L."/>
            <person name="Wei W."/>
            <person name="Wang X."/>
            <person name="Wang C."/>
            <person name="Yang T."/>
            <person name="Huo Q."/>
            <person name="Li W."/>
            <person name="Guo W."/>
            <person name="Chen H."/>
            <person name="Zhou L."/>
            <person name="Ni X."/>
            <person name="Tian J."/>
            <person name="Zhou Y."/>
            <person name="Sheng Y."/>
            <person name="Liu T."/>
            <person name="Pan Y."/>
            <person name="Xia L."/>
            <person name="Li J."/>
            <person name="Zhao F."/>
            <person name="Cao W."/>
        </authorList>
    </citation>
    <scope>NUCLEOTIDE SEQUENCE</scope>
    <source>
        <strain evidence="1">Hyas-2018</strain>
    </source>
</reference>
<name>A0ACB7SQY6_HYAAI</name>
<dbReference type="EMBL" id="CM023483">
    <property type="protein sequence ID" value="KAH6937090.1"/>
    <property type="molecule type" value="Genomic_DNA"/>
</dbReference>
<organism evidence="1 2">
    <name type="scientific">Hyalomma asiaticum</name>
    <name type="common">Tick</name>
    <dbReference type="NCBI Taxonomy" id="266040"/>
    <lineage>
        <taxon>Eukaryota</taxon>
        <taxon>Metazoa</taxon>
        <taxon>Ecdysozoa</taxon>
        <taxon>Arthropoda</taxon>
        <taxon>Chelicerata</taxon>
        <taxon>Arachnida</taxon>
        <taxon>Acari</taxon>
        <taxon>Parasitiformes</taxon>
        <taxon>Ixodida</taxon>
        <taxon>Ixodoidea</taxon>
        <taxon>Ixodidae</taxon>
        <taxon>Hyalomminae</taxon>
        <taxon>Hyalomma</taxon>
    </lineage>
</organism>
<evidence type="ECO:0000313" key="1">
    <source>
        <dbReference type="EMBL" id="KAH6937090.1"/>
    </source>
</evidence>
<sequence>MPVISAGSTAGEPANETTSSKAESSNATGETESGWRPFCVHCKVVAVVAALLLLLTLTLNVLIPRLNRSRGSLARSGLDYRGWFSVCNNTACHRAVSSLVEPMDLNVSPCDDFYRCDTSVVDGVLEIRSVSAMRLRTTGNFLMGIHRRLARLSSDGGRGGSDVPQIRDGCGRSNRVLAAFYASCLHFGRRPSIPTLQAALSRVGINTEVWLSSKNFQELLARIVTACLRNGLASAISVRQSQDGHSIFVEVGETLKHNLDNGEDDNEIGVAAGRPRWLVEHAIEELQLGVRWTMVAELDGFVDGIRRKLAHGLRSEPFRNIADEQLPRKLSALPWNSILEQDQQNQTSFDSRGVPRNLSFYVRGLIEVGEVLRALGDWTEPDVVNLYTLLVPAAQIFAYIRPWLVRGSDREDRVIPACLRATERRFASEFTSLLAAWTVTKPAWLYFHDMMSVIRRALRIPVTDRNDLAKNGSDAHVAFRVVPIAERNHSEPSCSTGGLYPTFLSKDDYIGNLIFMFGEDRFVSAKQTHAYIAETVKDGTYKRHSSLDISVSGVGRMVFVPPLYLSEDLLHAEASEPSLDVPSVGVPILISWARLIMSAGGDNWSTTAASYGSCVRRNHPLDHALSDRASDEALLTNALLVPWAVRVALTAAATMSGNTYNASGYENEAETVSVIRERVSWLLDEKKKEVLVLVSVLGHLGSDMSASSPRENAAGKSSGTGTTDDGIPKELEEVFDIIEQSKAQMLTWLRDLVAIPSVSTEKEHHKDIMRAISETNTLPDESKAPLPPLLLGTTGQETGKKTLCVYGHLDVFPARKEDGWTSDPFLPTEKDGRLFARGVASDKGPLVAWIGALYAFRKSTAKATPVNLKFLIESMEEVGSLGLDSYLATSANNDFFKGINFVCVAGGFWLSPRTPSFSYGVRGLCSFNVEIAAARSDLESGSYGGTTREAMADLVHLLDSLMGTRGRVAVEGFHDDVAPISEFEWKLYDHVDFDPDECQDKNGIWHVTIDDRVQLLMRRWRYPSLTIHGIEGAHWSSGEKTVIPCRVVGKFSVCTVPNQTCQKVFDCVTRHLERQFVKRNSPNKFKLTMTHSVETWVNAPQRPHTKAAAAAVRHTYGISPDLTREGTAVAAVSHLYRRVCPDVIVLSMTPGGRGHHSKDEYLRVEELVAGL</sequence>
<comment type="caution">
    <text evidence="1">The sequence shown here is derived from an EMBL/GenBank/DDBJ whole genome shotgun (WGS) entry which is preliminary data.</text>
</comment>
<protein>
    <submittedName>
        <fullName evidence="1">Uncharacterized protein</fullName>
    </submittedName>
</protein>
<evidence type="ECO:0000313" key="2">
    <source>
        <dbReference type="Proteomes" id="UP000821845"/>
    </source>
</evidence>
<proteinExistence type="predicted"/>
<keyword evidence="2" id="KW-1185">Reference proteome</keyword>
<accession>A0ACB7SQY6</accession>